<dbReference type="AlphaFoldDB" id="D7G9C9"/>
<accession>D7G9C9</accession>
<protein>
    <submittedName>
        <fullName evidence="2">Uncharacterized protein</fullName>
    </submittedName>
</protein>
<evidence type="ECO:0000313" key="2">
    <source>
        <dbReference type="EMBL" id="CBJ34091.1"/>
    </source>
</evidence>
<dbReference type="EMBL" id="FN649760">
    <property type="protein sequence ID" value="CBJ34091.1"/>
    <property type="molecule type" value="Genomic_DNA"/>
</dbReference>
<keyword evidence="3" id="KW-1185">Reference proteome</keyword>
<feature type="region of interest" description="Disordered" evidence="1">
    <location>
        <begin position="32"/>
        <end position="93"/>
    </location>
</feature>
<evidence type="ECO:0000313" key="3">
    <source>
        <dbReference type="Proteomes" id="UP000002630"/>
    </source>
</evidence>
<feature type="compositionally biased region" description="Basic and acidic residues" evidence="1">
    <location>
        <begin position="56"/>
        <end position="66"/>
    </location>
</feature>
<dbReference type="InParanoid" id="D7G9C9"/>
<dbReference type="eggNOG" id="ENOG502SXK1">
    <property type="taxonomic scope" value="Eukaryota"/>
</dbReference>
<feature type="compositionally biased region" description="Basic residues" evidence="1">
    <location>
        <begin position="368"/>
        <end position="378"/>
    </location>
</feature>
<dbReference type="Proteomes" id="UP000002630">
    <property type="component" value="Unassembled WGS sequence"/>
</dbReference>
<reference evidence="2 3" key="1">
    <citation type="journal article" date="2010" name="Nature">
        <title>The Ectocarpus genome and the independent evolution of multicellularity in brown algae.</title>
        <authorList>
            <person name="Cock J.M."/>
            <person name="Sterck L."/>
            <person name="Rouze P."/>
            <person name="Scornet D."/>
            <person name="Allen A.E."/>
            <person name="Amoutzias G."/>
            <person name="Anthouard V."/>
            <person name="Artiguenave F."/>
            <person name="Aury J.M."/>
            <person name="Badger J.H."/>
            <person name="Beszteri B."/>
            <person name="Billiau K."/>
            <person name="Bonnet E."/>
            <person name="Bothwell J.H."/>
            <person name="Bowler C."/>
            <person name="Boyen C."/>
            <person name="Brownlee C."/>
            <person name="Carrano C.J."/>
            <person name="Charrier B."/>
            <person name="Cho G.Y."/>
            <person name="Coelho S.M."/>
            <person name="Collen J."/>
            <person name="Corre E."/>
            <person name="Da Silva C."/>
            <person name="Delage L."/>
            <person name="Delaroque N."/>
            <person name="Dittami S.M."/>
            <person name="Doulbeau S."/>
            <person name="Elias M."/>
            <person name="Farnham G."/>
            <person name="Gachon C.M."/>
            <person name="Gschloessl B."/>
            <person name="Heesch S."/>
            <person name="Jabbari K."/>
            <person name="Jubin C."/>
            <person name="Kawai H."/>
            <person name="Kimura K."/>
            <person name="Kloareg B."/>
            <person name="Kupper F.C."/>
            <person name="Lang D."/>
            <person name="Le Bail A."/>
            <person name="Leblanc C."/>
            <person name="Lerouge P."/>
            <person name="Lohr M."/>
            <person name="Lopez P.J."/>
            <person name="Martens C."/>
            <person name="Maumus F."/>
            <person name="Michel G."/>
            <person name="Miranda-Saavedra D."/>
            <person name="Morales J."/>
            <person name="Moreau H."/>
            <person name="Motomura T."/>
            <person name="Nagasato C."/>
            <person name="Napoli C.A."/>
            <person name="Nelson D.R."/>
            <person name="Nyvall-Collen P."/>
            <person name="Peters A.F."/>
            <person name="Pommier C."/>
            <person name="Potin P."/>
            <person name="Poulain J."/>
            <person name="Quesneville H."/>
            <person name="Read B."/>
            <person name="Rensing S.A."/>
            <person name="Ritter A."/>
            <person name="Rousvoal S."/>
            <person name="Samanta M."/>
            <person name="Samson G."/>
            <person name="Schroeder D.C."/>
            <person name="Segurens B."/>
            <person name="Strittmatter M."/>
            <person name="Tonon T."/>
            <person name="Tregear J.W."/>
            <person name="Valentin K."/>
            <person name="von Dassow P."/>
            <person name="Yamagishi T."/>
            <person name="Van de Peer Y."/>
            <person name="Wincker P."/>
        </authorList>
    </citation>
    <scope>NUCLEOTIDE SEQUENCE [LARGE SCALE GENOMIC DNA]</scope>
    <source>
        <strain evidence="3">Ec32 / CCAP1310/4</strain>
    </source>
</reference>
<dbReference type="OrthoDB" id="10555265at2759"/>
<name>D7G9C9_ECTSI</name>
<sequence length="378" mass="41962">MCCKKRLVLTLRRSGDRVAWIVWMVASSTRMPFQRRASQQRQRPPSTTAPSPASRVPRESRRRQEEEQGAAETSAAEAEEKDGGGVRKKRRRPPAYWSNDENIRNEVVKFWADLGVTSDKIPNQTLMHFFRAHALKYGVAMRGGVDDCAEWLNVEAIPGKWSLALLEREVAQLLEEGKLGSKGVASGPQGGGSELIKIATKGWPSREALETGNRASESKHMLEKCASGYWTTGSNFVREVLAFNTNYQLEEGLPAVWMVKLIDMINNGRRDIVNAIQRAGGYDPAIERLGLVHHIEWKSFADQLETLRELKEFLTVDGVLPEEDANTHGVQRGGTGASPEKDRSPGRAQAPGPQDGSGVQAQGQGRSRGNRRPPLREF</sequence>
<proteinExistence type="predicted"/>
<feature type="region of interest" description="Disordered" evidence="1">
    <location>
        <begin position="322"/>
        <end position="378"/>
    </location>
</feature>
<feature type="compositionally biased region" description="Polar residues" evidence="1">
    <location>
        <begin position="357"/>
        <end position="367"/>
    </location>
</feature>
<organism evidence="2 3">
    <name type="scientific">Ectocarpus siliculosus</name>
    <name type="common">Brown alga</name>
    <name type="synonym">Conferva siliculosa</name>
    <dbReference type="NCBI Taxonomy" id="2880"/>
    <lineage>
        <taxon>Eukaryota</taxon>
        <taxon>Sar</taxon>
        <taxon>Stramenopiles</taxon>
        <taxon>Ochrophyta</taxon>
        <taxon>PX clade</taxon>
        <taxon>Phaeophyceae</taxon>
        <taxon>Ectocarpales</taxon>
        <taxon>Ectocarpaceae</taxon>
        <taxon>Ectocarpus</taxon>
    </lineage>
</organism>
<feature type="compositionally biased region" description="Low complexity" evidence="1">
    <location>
        <begin position="34"/>
        <end position="55"/>
    </location>
</feature>
<evidence type="ECO:0000256" key="1">
    <source>
        <dbReference type="SAM" id="MobiDB-lite"/>
    </source>
</evidence>
<gene>
    <name evidence="2" type="ORF">Esi_0975_0001</name>
</gene>